<evidence type="ECO:0000256" key="3">
    <source>
        <dbReference type="SAM" id="MobiDB-lite"/>
    </source>
</evidence>
<reference evidence="6" key="2">
    <citation type="submission" date="2010-05" db="EMBL/GenBank/DDBJ databases">
        <title>The genome sequence of Magnaporthe poae strain ATCC 64411.</title>
        <authorList>
            <person name="Ma L.-J."/>
            <person name="Dead R."/>
            <person name="Young S."/>
            <person name="Zeng Q."/>
            <person name="Koehrsen M."/>
            <person name="Alvarado L."/>
            <person name="Berlin A."/>
            <person name="Chapman S.B."/>
            <person name="Chen Z."/>
            <person name="Freedman E."/>
            <person name="Gellesch M."/>
            <person name="Goldberg J."/>
            <person name="Griggs A."/>
            <person name="Gujja S."/>
            <person name="Heilman E.R."/>
            <person name="Heiman D."/>
            <person name="Hepburn T."/>
            <person name="Howarth C."/>
            <person name="Jen D."/>
            <person name="Larson L."/>
            <person name="Mehta T."/>
            <person name="Neiman D."/>
            <person name="Pearson M."/>
            <person name="Roberts A."/>
            <person name="Saif S."/>
            <person name="Shea T."/>
            <person name="Shenoy N."/>
            <person name="Sisk P."/>
            <person name="Stolte C."/>
            <person name="Sykes S."/>
            <person name="Walk T."/>
            <person name="White J."/>
            <person name="Yandava C."/>
            <person name="Haas B."/>
            <person name="Nusbaum C."/>
            <person name="Birren B."/>
        </authorList>
    </citation>
    <scope>NUCLEOTIDE SEQUENCE [LARGE SCALE GENOMIC DNA]</scope>
    <source>
        <strain evidence="6">ATCC 64411 / 73-15</strain>
    </source>
</reference>
<reference evidence="4" key="3">
    <citation type="submission" date="2011-03" db="EMBL/GenBank/DDBJ databases">
        <title>Annotation of Magnaporthe poae ATCC 64411.</title>
        <authorList>
            <person name="Ma L.-J."/>
            <person name="Dead R."/>
            <person name="Young S.K."/>
            <person name="Zeng Q."/>
            <person name="Gargeya S."/>
            <person name="Fitzgerald M."/>
            <person name="Haas B."/>
            <person name="Abouelleil A."/>
            <person name="Alvarado L."/>
            <person name="Arachchi H.M."/>
            <person name="Berlin A."/>
            <person name="Brown A."/>
            <person name="Chapman S.B."/>
            <person name="Chen Z."/>
            <person name="Dunbar C."/>
            <person name="Freedman E."/>
            <person name="Gearin G."/>
            <person name="Gellesch M."/>
            <person name="Goldberg J."/>
            <person name="Griggs A."/>
            <person name="Gujja S."/>
            <person name="Heiman D."/>
            <person name="Howarth C."/>
            <person name="Larson L."/>
            <person name="Lui A."/>
            <person name="MacDonald P.J.P."/>
            <person name="Mehta T."/>
            <person name="Montmayeur A."/>
            <person name="Murphy C."/>
            <person name="Neiman D."/>
            <person name="Pearson M."/>
            <person name="Priest M."/>
            <person name="Roberts A."/>
            <person name="Saif S."/>
            <person name="Shea T."/>
            <person name="Shenoy N."/>
            <person name="Sisk P."/>
            <person name="Stolte C."/>
            <person name="Sykes S."/>
            <person name="Yandava C."/>
            <person name="Wortman J."/>
            <person name="Nusbaum C."/>
            <person name="Birren B."/>
        </authorList>
    </citation>
    <scope>NUCLEOTIDE SEQUENCE</scope>
    <source>
        <strain evidence="4">ATCC 64411</strain>
    </source>
</reference>
<dbReference type="InterPro" id="IPR002164">
    <property type="entry name" value="NAP_family"/>
</dbReference>
<protein>
    <recommendedName>
        <fullName evidence="7">Nap family protein</fullName>
    </recommendedName>
</protein>
<feature type="compositionally biased region" description="Acidic residues" evidence="3">
    <location>
        <begin position="301"/>
        <end position="320"/>
    </location>
</feature>
<dbReference type="EnsemblFungi" id="MAPG_07741T0">
    <property type="protein sequence ID" value="MAPG_07741T0"/>
    <property type="gene ID" value="MAPG_07741"/>
</dbReference>
<feature type="compositionally biased region" description="Acidic residues" evidence="3">
    <location>
        <begin position="251"/>
        <end position="271"/>
    </location>
</feature>
<evidence type="ECO:0008006" key="7">
    <source>
        <dbReference type="Google" id="ProtNLM"/>
    </source>
</evidence>
<feature type="region of interest" description="Disordered" evidence="3">
    <location>
        <begin position="299"/>
        <end position="338"/>
    </location>
</feature>
<dbReference type="EMBL" id="ADBL01001875">
    <property type="status" value="NOT_ANNOTATED_CDS"/>
    <property type="molecule type" value="Genomic_DNA"/>
</dbReference>
<reference evidence="5" key="5">
    <citation type="submission" date="2015-06" db="UniProtKB">
        <authorList>
            <consortium name="EnsemblFungi"/>
        </authorList>
    </citation>
    <scope>IDENTIFICATION</scope>
    <source>
        <strain evidence="5">ATCC 64411</strain>
    </source>
</reference>
<dbReference type="SUPFAM" id="SSF143113">
    <property type="entry name" value="NAP-like"/>
    <property type="match status" value="1"/>
</dbReference>
<dbReference type="STRING" id="644358.A0A0C4E5H2"/>
<dbReference type="eggNOG" id="KOG1508">
    <property type="taxonomic scope" value="Eukaryota"/>
</dbReference>
<comment type="similarity">
    <text evidence="1 2">Belongs to the nucleosome assembly protein (NAP) family.</text>
</comment>
<feature type="compositionally biased region" description="Basic and acidic residues" evidence="3">
    <location>
        <begin position="228"/>
        <end position="250"/>
    </location>
</feature>
<proteinExistence type="inferred from homology"/>
<keyword evidence="6" id="KW-1185">Reference proteome</keyword>
<dbReference type="OMA" id="RFTFEFK"/>
<evidence type="ECO:0000313" key="4">
    <source>
        <dbReference type="EMBL" id="KLU88757.1"/>
    </source>
</evidence>
<dbReference type="GO" id="GO:0006334">
    <property type="term" value="P:nucleosome assembly"/>
    <property type="evidence" value="ECO:0007669"/>
    <property type="project" value="InterPro"/>
</dbReference>
<dbReference type="OrthoDB" id="19419at2759"/>
<accession>A0A0C4E5H2</accession>
<evidence type="ECO:0000313" key="5">
    <source>
        <dbReference type="EnsemblFungi" id="MAPG_07741T0"/>
    </source>
</evidence>
<dbReference type="GO" id="GO:0005634">
    <property type="term" value="C:nucleus"/>
    <property type="evidence" value="ECO:0007669"/>
    <property type="project" value="InterPro"/>
</dbReference>
<sequence length="338" mass="37736">MASASDPQPEGSSVTFEQLFEIQEAFDETEVEIIRHQVKLNKPIYEKRAKVVAGIPNFWPLVFEQAPPDVDEYVQPTDAAVLMTALKSIHVSHFEIEGDGADAANGDPRSVSIKFEFGDNDHFEDKTVEKKFWYRRAKGGSWSGLVSEPVNLKWKEGKDLTNGLLAAVKTVWDEDQESGAAASSKDKKKKELTASEKALQKKLEESGGSGGVSFFAWFGYRGKNVSAEESRVQTEKEKEHRRLRAEGKEIPDDEDADGEDDDDDDDDEDPLEIFPGGDELAVCIVEDLWQDAIKYFLAAQEQDDGSDMDYESVDDEDMEDASTLTADQPPAKKQKQKN</sequence>
<dbReference type="AlphaFoldDB" id="A0A0C4E5H2"/>
<organism evidence="5 6">
    <name type="scientific">Magnaporthiopsis poae (strain ATCC 64411 / 73-15)</name>
    <name type="common">Kentucky bluegrass fungus</name>
    <name type="synonym">Magnaporthe poae</name>
    <dbReference type="NCBI Taxonomy" id="644358"/>
    <lineage>
        <taxon>Eukaryota</taxon>
        <taxon>Fungi</taxon>
        <taxon>Dikarya</taxon>
        <taxon>Ascomycota</taxon>
        <taxon>Pezizomycotina</taxon>
        <taxon>Sordariomycetes</taxon>
        <taxon>Sordariomycetidae</taxon>
        <taxon>Magnaporthales</taxon>
        <taxon>Magnaporthaceae</taxon>
        <taxon>Magnaporthiopsis</taxon>
    </lineage>
</organism>
<dbReference type="InterPro" id="IPR037231">
    <property type="entry name" value="NAP-like_sf"/>
</dbReference>
<name>A0A0C4E5H2_MAGP6</name>
<reference evidence="5" key="4">
    <citation type="journal article" date="2015" name="G3 (Bethesda)">
        <title>Genome sequences of three phytopathogenic species of the Magnaporthaceae family of fungi.</title>
        <authorList>
            <person name="Okagaki L.H."/>
            <person name="Nunes C.C."/>
            <person name="Sailsbery J."/>
            <person name="Clay B."/>
            <person name="Brown D."/>
            <person name="John T."/>
            <person name="Oh Y."/>
            <person name="Young N."/>
            <person name="Fitzgerald M."/>
            <person name="Haas B.J."/>
            <person name="Zeng Q."/>
            <person name="Young S."/>
            <person name="Adiconis X."/>
            <person name="Fan L."/>
            <person name="Levin J.Z."/>
            <person name="Mitchell T.K."/>
            <person name="Okubara P.A."/>
            <person name="Farman M.L."/>
            <person name="Kohn L.M."/>
            <person name="Birren B."/>
            <person name="Ma L.-J."/>
            <person name="Dean R.A."/>
        </authorList>
    </citation>
    <scope>NUCLEOTIDE SEQUENCE</scope>
    <source>
        <strain evidence="5">ATCC 64411 / 73-15</strain>
    </source>
</reference>
<evidence type="ECO:0000256" key="2">
    <source>
        <dbReference type="RuleBase" id="RU003876"/>
    </source>
</evidence>
<evidence type="ECO:0000313" key="6">
    <source>
        <dbReference type="Proteomes" id="UP000011715"/>
    </source>
</evidence>
<feature type="region of interest" description="Disordered" evidence="3">
    <location>
        <begin position="228"/>
        <end position="277"/>
    </location>
</feature>
<reference evidence="4" key="1">
    <citation type="submission" date="2010-05" db="EMBL/GenBank/DDBJ databases">
        <title>The Genome Sequence of Magnaporthe poae strain ATCC 64411.</title>
        <authorList>
            <consortium name="The Broad Institute Genome Sequencing Platform"/>
            <consortium name="Broad Institute Genome Sequencing Center for Infectious Disease"/>
            <person name="Ma L.-J."/>
            <person name="Dead R."/>
            <person name="Young S."/>
            <person name="Zeng Q."/>
            <person name="Koehrsen M."/>
            <person name="Alvarado L."/>
            <person name="Berlin A."/>
            <person name="Chapman S.B."/>
            <person name="Chen Z."/>
            <person name="Freedman E."/>
            <person name="Gellesch M."/>
            <person name="Goldberg J."/>
            <person name="Griggs A."/>
            <person name="Gujja S."/>
            <person name="Heilman E.R."/>
            <person name="Heiman D."/>
            <person name="Hepburn T."/>
            <person name="Howarth C."/>
            <person name="Jen D."/>
            <person name="Larson L."/>
            <person name="Mehta T."/>
            <person name="Neiman D."/>
            <person name="Pearson M."/>
            <person name="Roberts A."/>
            <person name="Saif S."/>
            <person name="Shea T."/>
            <person name="Shenoy N."/>
            <person name="Sisk P."/>
            <person name="Stolte C."/>
            <person name="Sykes S."/>
            <person name="Walk T."/>
            <person name="White J."/>
            <person name="Yandava C."/>
            <person name="Haas B."/>
            <person name="Nusbaum C."/>
            <person name="Birren B."/>
        </authorList>
    </citation>
    <scope>NUCLEOTIDE SEQUENCE</scope>
    <source>
        <strain evidence="4">ATCC 64411</strain>
    </source>
</reference>
<dbReference type="PANTHER" id="PTHR11875">
    <property type="entry name" value="TESTIS-SPECIFIC Y-ENCODED PROTEIN"/>
    <property type="match status" value="1"/>
</dbReference>
<gene>
    <name evidence="4" type="ORF">MAPG_07741</name>
</gene>
<dbReference type="Pfam" id="PF00956">
    <property type="entry name" value="NAP"/>
    <property type="match status" value="1"/>
</dbReference>
<dbReference type="Proteomes" id="UP000011715">
    <property type="component" value="Unassembled WGS sequence"/>
</dbReference>
<dbReference type="Gene3D" id="3.30.1120.90">
    <property type="entry name" value="Nucleosome assembly protein"/>
    <property type="match status" value="1"/>
</dbReference>
<dbReference type="EMBL" id="GL876972">
    <property type="protein sequence ID" value="KLU88757.1"/>
    <property type="molecule type" value="Genomic_DNA"/>
</dbReference>
<evidence type="ECO:0000256" key="1">
    <source>
        <dbReference type="ARBA" id="ARBA00009947"/>
    </source>
</evidence>
<dbReference type="VEuPathDB" id="FungiDB:MAPG_07741"/>